<dbReference type="PANTHER" id="PTHR30474:SF1">
    <property type="entry name" value="PEPTIDOGLYCAN GLYCOSYLTRANSFERASE MRDB"/>
    <property type="match status" value="1"/>
</dbReference>
<keyword evidence="2 6" id="KW-0812">Transmembrane</keyword>
<feature type="transmembrane region" description="Helical" evidence="6">
    <location>
        <begin position="340"/>
        <end position="361"/>
    </location>
</feature>
<evidence type="ECO:0000256" key="3">
    <source>
        <dbReference type="ARBA" id="ARBA00022960"/>
    </source>
</evidence>
<keyword evidence="4 6" id="KW-1133">Transmembrane helix</keyword>
<dbReference type="AlphaFoldDB" id="A0A7V5RP77"/>
<feature type="transmembrane region" description="Helical" evidence="6">
    <location>
        <begin position="160"/>
        <end position="185"/>
    </location>
</feature>
<dbReference type="GO" id="GO:0009252">
    <property type="term" value="P:peptidoglycan biosynthetic process"/>
    <property type="evidence" value="ECO:0007669"/>
    <property type="project" value="UniProtKB-UniRule"/>
</dbReference>
<feature type="transmembrane region" description="Helical" evidence="6">
    <location>
        <begin position="307"/>
        <end position="328"/>
    </location>
</feature>
<evidence type="ECO:0000256" key="2">
    <source>
        <dbReference type="ARBA" id="ARBA00022692"/>
    </source>
</evidence>
<dbReference type="EMBL" id="DRLI01000095">
    <property type="protein sequence ID" value="HHM01865.1"/>
    <property type="molecule type" value="Genomic_DNA"/>
</dbReference>
<dbReference type="GO" id="GO:0032153">
    <property type="term" value="C:cell division site"/>
    <property type="evidence" value="ECO:0007669"/>
    <property type="project" value="TreeGrafter"/>
</dbReference>
<feature type="transmembrane region" description="Helical" evidence="6">
    <location>
        <begin position="130"/>
        <end position="148"/>
    </location>
</feature>
<feature type="transmembrane region" description="Helical" evidence="6">
    <location>
        <begin position="191"/>
        <end position="209"/>
    </location>
</feature>
<gene>
    <name evidence="6 7" type="primary">rodA</name>
    <name evidence="7" type="ORF">ENJ15_02560</name>
</gene>
<dbReference type="NCBIfam" id="NF037961">
    <property type="entry name" value="RodA_shape"/>
    <property type="match status" value="1"/>
</dbReference>
<dbReference type="GO" id="GO:0051301">
    <property type="term" value="P:cell division"/>
    <property type="evidence" value="ECO:0007669"/>
    <property type="project" value="InterPro"/>
</dbReference>
<evidence type="ECO:0000256" key="1">
    <source>
        <dbReference type="ARBA" id="ARBA00004141"/>
    </source>
</evidence>
<dbReference type="UniPathway" id="UPA00219"/>
<keyword evidence="6" id="KW-0961">Cell wall biogenesis/degradation</keyword>
<dbReference type="PANTHER" id="PTHR30474">
    <property type="entry name" value="CELL CYCLE PROTEIN"/>
    <property type="match status" value="1"/>
</dbReference>
<comment type="subcellular location">
    <subcellularLocation>
        <location evidence="6">Cell membrane</location>
        <topology evidence="6">Multi-pass membrane protein</topology>
    </subcellularLocation>
    <subcellularLocation>
        <location evidence="1">Membrane</location>
        <topology evidence="1">Multi-pass membrane protein</topology>
    </subcellularLocation>
</comment>
<feature type="transmembrane region" description="Helical" evidence="6">
    <location>
        <begin position="214"/>
        <end position="235"/>
    </location>
</feature>
<keyword evidence="6" id="KW-1003">Cell membrane</keyword>
<comment type="pathway">
    <text evidence="6">Cell wall biogenesis; peptidoglycan biosynthesis.</text>
</comment>
<comment type="caution">
    <text evidence="7">The sequence shown here is derived from an EMBL/GenBank/DDBJ whole genome shotgun (WGS) entry which is preliminary data.</text>
</comment>
<feature type="transmembrane region" description="Helical" evidence="6">
    <location>
        <begin position="67"/>
        <end position="86"/>
    </location>
</feature>
<dbReference type="NCBIfam" id="TIGR02210">
    <property type="entry name" value="rodA_shape"/>
    <property type="match status" value="1"/>
</dbReference>
<dbReference type="GO" id="GO:0008360">
    <property type="term" value="P:regulation of cell shape"/>
    <property type="evidence" value="ECO:0007669"/>
    <property type="project" value="UniProtKB-KW"/>
</dbReference>
<dbReference type="InterPro" id="IPR001182">
    <property type="entry name" value="FtsW/RodA"/>
</dbReference>
<keyword evidence="5 6" id="KW-0472">Membrane</keyword>
<protein>
    <recommendedName>
        <fullName evidence="6">Peptidoglycan glycosyltransferase RodA</fullName>
        <shortName evidence="6">PGT</shortName>
        <ecNumber evidence="6">2.4.99.28</ecNumber>
    </recommendedName>
    <alternativeName>
        <fullName evidence="6">Cell elongation protein RodA</fullName>
    </alternativeName>
    <alternativeName>
        <fullName evidence="6">Cell wall polymerase</fullName>
    </alternativeName>
    <alternativeName>
        <fullName evidence="6">Peptidoglycan polymerase</fullName>
        <shortName evidence="6">PG polymerase</shortName>
    </alternativeName>
</protein>
<evidence type="ECO:0000256" key="4">
    <source>
        <dbReference type="ARBA" id="ARBA00022989"/>
    </source>
</evidence>
<keyword evidence="6" id="KW-0328">Glycosyltransferase</keyword>
<dbReference type="InterPro" id="IPR011923">
    <property type="entry name" value="RodA/MrdB"/>
</dbReference>
<sequence length="401" mass="44530">MRLKIDYNITILVSALLAIGLVAVYSATSSGSGENAYFQRQLIYSVTGFLIMVSMPYLSYRFLERISYVLYAFSVLLLILVAFIGVKGFGAERWLAVGPIKIQPSEFAKITTVMAVARYLSDRDVNVNRLKGFLIVTLLILTPFLLIIKQPDLGTSLVFLALYLPLLFWAGLNGFALFLIISPLITVLLSFNIWALVVWLILISGFLYFSRKKWLILLAIVSVHIGIGFATPYMWDQLHDYQKNRIETFLNPEHDPRGAGYQIIQSQVAIGSGGVWGKGFLNGTQTHLKFLPAQHTDFIFSVIAEEWGLVGVTVVLLLFLALLIYLISLASVVKARYASITLIGVAAILFFHIFVNIGMTVGVAPVTGLPLPLISYGGSFMLSTMLMLGIVQNLSHNRYQM</sequence>
<comment type="catalytic activity">
    <reaction evidence="6">
        <text>[GlcNAc-(1-&gt;4)-Mur2Ac(oyl-L-Ala-gamma-D-Glu-L-Lys-D-Ala-D-Ala)](n)-di-trans,octa-cis-undecaprenyl diphosphate + beta-D-GlcNAc-(1-&gt;4)-Mur2Ac(oyl-L-Ala-gamma-D-Glu-L-Lys-D-Ala-D-Ala)-di-trans,octa-cis-undecaprenyl diphosphate = [GlcNAc-(1-&gt;4)-Mur2Ac(oyl-L-Ala-gamma-D-Glu-L-Lys-D-Ala-D-Ala)](n+1)-di-trans,octa-cis-undecaprenyl diphosphate + di-trans,octa-cis-undecaprenyl diphosphate + H(+)</text>
        <dbReference type="Rhea" id="RHEA:23708"/>
        <dbReference type="Rhea" id="RHEA-COMP:9602"/>
        <dbReference type="Rhea" id="RHEA-COMP:9603"/>
        <dbReference type="ChEBI" id="CHEBI:15378"/>
        <dbReference type="ChEBI" id="CHEBI:58405"/>
        <dbReference type="ChEBI" id="CHEBI:60033"/>
        <dbReference type="ChEBI" id="CHEBI:78435"/>
        <dbReference type="EC" id="2.4.99.28"/>
    </reaction>
</comment>
<dbReference type="Pfam" id="PF01098">
    <property type="entry name" value="FTSW_RODA_SPOVE"/>
    <property type="match status" value="1"/>
</dbReference>
<dbReference type="EC" id="2.4.99.28" evidence="6"/>
<dbReference type="GO" id="GO:0071555">
    <property type="term" value="P:cell wall organization"/>
    <property type="evidence" value="ECO:0007669"/>
    <property type="project" value="UniProtKB-KW"/>
</dbReference>
<feature type="transmembrane region" description="Helical" evidence="6">
    <location>
        <begin position="373"/>
        <end position="391"/>
    </location>
</feature>
<keyword evidence="3 6" id="KW-0133">Cell shape</keyword>
<feature type="transmembrane region" description="Helical" evidence="6">
    <location>
        <begin position="42"/>
        <end position="60"/>
    </location>
</feature>
<keyword evidence="6" id="KW-0573">Peptidoglycan synthesis</keyword>
<reference evidence="7" key="1">
    <citation type="journal article" date="2020" name="mSystems">
        <title>Genome- and Community-Level Interaction Insights into Carbon Utilization and Element Cycling Functions of Hydrothermarchaeota in Hydrothermal Sediment.</title>
        <authorList>
            <person name="Zhou Z."/>
            <person name="Liu Y."/>
            <person name="Xu W."/>
            <person name="Pan J."/>
            <person name="Luo Z.H."/>
            <person name="Li M."/>
        </authorList>
    </citation>
    <scope>NUCLEOTIDE SEQUENCE [LARGE SCALE GENOMIC DNA]</scope>
    <source>
        <strain evidence="7">HyVt-460</strain>
    </source>
</reference>
<dbReference type="HAMAP" id="MF_02079">
    <property type="entry name" value="PGT_RodA"/>
    <property type="match status" value="1"/>
</dbReference>
<comment type="similarity">
    <text evidence="6">Belongs to the SEDS family. MrdB/RodA subfamily.</text>
</comment>
<dbReference type="Proteomes" id="UP000885771">
    <property type="component" value="Unassembled WGS sequence"/>
</dbReference>
<comment type="function">
    <text evidence="6">Peptidoglycan polymerase that is essential for cell wall elongation.</text>
</comment>
<evidence type="ECO:0000256" key="5">
    <source>
        <dbReference type="ARBA" id="ARBA00023136"/>
    </source>
</evidence>
<dbReference type="GO" id="GO:0008955">
    <property type="term" value="F:peptidoglycan glycosyltransferase activity"/>
    <property type="evidence" value="ECO:0007669"/>
    <property type="project" value="UniProtKB-UniRule"/>
</dbReference>
<proteinExistence type="inferred from homology"/>
<organism evidence="7">
    <name type="scientific">Caldithrix abyssi</name>
    <dbReference type="NCBI Taxonomy" id="187145"/>
    <lineage>
        <taxon>Bacteria</taxon>
        <taxon>Pseudomonadati</taxon>
        <taxon>Calditrichota</taxon>
        <taxon>Calditrichia</taxon>
        <taxon>Calditrichales</taxon>
        <taxon>Calditrichaceae</taxon>
        <taxon>Caldithrix</taxon>
    </lineage>
</organism>
<evidence type="ECO:0000256" key="6">
    <source>
        <dbReference type="HAMAP-Rule" id="MF_02079"/>
    </source>
</evidence>
<name>A0A7V5RP77_CALAY</name>
<evidence type="ECO:0000313" key="7">
    <source>
        <dbReference type="EMBL" id="HHM01865.1"/>
    </source>
</evidence>
<dbReference type="GO" id="GO:0005886">
    <property type="term" value="C:plasma membrane"/>
    <property type="evidence" value="ECO:0007669"/>
    <property type="project" value="UniProtKB-SubCell"/>
</dbReference>
<keyword evidence="6" id="KW-0808">Transferase</keyword>
<dbReference type="GO" id="GO:0015648">
    <property type="term" value="F:lipid-linked peptidoglycan transporter activity"/>
    <property type="evidence" value="ECO:0007669"/>
    <property type="project" value="TreeGrafter"/>
</dbReference>
<accession>A0A7V5RP77</accession>